<accession>A0A1V0SAJ4</accession>
<dbReference type="EMBL" id="KY684083">
    <property type="protein sequence ID" value="ARF08713.1"/>
    <property type="molecule type" value="Genomic_DNA"/>
</dbReference>
<dbReference type="Gene3D" id="3.40.50.1240">
    <property type="entry name" value="Phosphoglycerate mutase-like"/>
    <property type="match status" value="1"/>
</dbReference>
<organism evidence="1">
    <name type="scientific">Catovirus CTV1</name>
    <dbReference type="NCBI Taxonomy" id="1977631"/>
    <lineage>
        <taxon>Viruses</taxon>
        <taxon>Varidnaviria</taxon>
        <taxon>Bamfordvirae</taxon>
        <taxon>Nucleocytoviricota</taxon>
        <taxon>Megaviricetes</taxon>
        <taxon>Imitervirales</taxon>
        <taxon>Mimiviridae</taxon>
        <taxon>Klosneuvirinae</taxon>
        <taxon>Catovirus</taxon>
    </lineage>
</organism>
<sequence length="515" mass="60159">MIGNQNIIIDWVRHAESCANYDQGTVNDNFPKEKYEKNIGYQIISDPPVYQGKKGSRSNLTVSSNKSAFVYEPNLSFIGMQHAIMLDLKFVENEMNTLPYDIVFVSPLTRTIMTALMAFRHYPNIKIYVVPYISEHLNISSSVGIGSIDDYQNKPVSSYDLKKRIKFIKDWLETNWLEYYDDIEVITTLRYIRDDIMSRNSSDNNFDIKLNIVLNEITEALQCRPKGYITDYGLIGIGHRKIAYKTLCNMKRAIVSVVEARNSFNSNVQGKIDRLNDLLKPNIIRGPEVDFSILEKIENSGKDLHSNFEKFYEEILPEFLNRLNNHKILCVSHGSVMKEYFNQQYPTANISDVTNTQVFEEIISYNAMSFNGFQHLNFNSQKYLPISIRQSFQNFEYVNYDICRTESIKGIINYYMNKNFENIYENIKKQKSNKDEKVSIYNDKVPQDDALLVPASSYYTSFFAQKSIDYVNPDVKFYYNKKWSDFAPVNNIVKGGYYDKYKKYKQKYLELKKSK</sequence>
<gene>
    <name evidence="1" type="ORF">Catovirus_1_763</name>
</gene>
<dbReference type="InterPro" id="IPR029033">
    <property type="entry name" value="His_PPase_superfam"/>
</dbReference>
<name>A0A1V0SAJ4_9VIRU</name>
<dbReference type="SUPFAM" id="SSF53254">
    <property type="entry name" value="Phosphoglycerate mutase-like"/>
    <property type="match status" value="1"/>
</dbReference>
<evidence type="ECO:0000313" key="1">
    <source>
        <dbReference type="EMBL" id="ARF08713.1"/>
    </source>
</evidence>
<proteinExistence type="predicted"/>
<reference evidence="1" key="1">
    <citation type="journal article" date="2017" name="Science">
        <title>Giant viruses with an expanded complement of translation system components.</title>
        <authorList>
            <person name="Schulz F."/>
            <person name="Yutin N."/>
            <person name="Ivanova N.N."/>
            <person name="Ortega D.R."/>
            <person name="Lee T.K."/>
            <person name="Vierheilig J."/>
            <person name="Daims H."/>
            <person name="Horn M."/>
            <person name="Wagner M."/>
            <person name="Jensen G.J."/>
            <person name="Kyrpides N.C."/>
            <person name="Koonin E.V."/>
            <person name="Woyke T."/>
        </authorList>
    </citation>
    <scope>NUCLEOTIDE SEQUENCE</scope>
    <source>
        <strain evidence="1">CTV1</strain>
    </source>
</reference>
<protein>
    <submittedName>
        <fullName evidence="1">Uncharacterized protein</fullName>
    </submittedName>
</protein>